<comment type="similarity">
    <text evidence="1">Belongs to the sigma-70 factor family. ECF subfamily.</text>
</comment>
<protein>
    <submittedName>
        <fullName evidence="7">RNA polymerase sigma-70 factor, ECF subfamily</fullName>
    </submittedName>
</protein>
<keyword evidence="3" id="KW-0731">Sigma factor</keyword>
<evidence type="ECO:0000256" key="3">
    <source>
        <dbReference type="ARBA" id="ARBA00023082"/>
    </source>
</evidence>
<dbReference type="SUPFAM" id="SSF88946">
    <property type="entry name" value="Sigma2 domain of RNA polymerase sigma factors"/>
    <property type="match status" value="1"/>
</dbReference>
<dbReference type="Pfam" id="PF04542">
    <property type="entry name" value="Sigma70_r2"/>
    <property type="match status" value="1"/>
</dbReference>
<evidence type="ECO:0000256" key="4">
    <source>
        <dbReference type="ARBA" id="ARBA00023163"/>
    </source>
</evidence>
<keyword evidence="8" id="KW-1185">Reference proteome</keyword>
<evidence type="ECO:0000256" key="2">
    <source>
        <dbReference type="ARBA" id="ARBA00023015"/>
    </source>
</evidence>
<dbReference type="InterPro" id="IPR007627">
    <property type="entry name" value="RNA_pol_sigma70_r2"/>
</dbReference>
<evidence type="ECO:0000259" key="6">
    <source>
        <dbReference type="Pfam" id="PF08281"/>
    </source>
</evidence>
<accession>A0A1H7TEI6</accession>
<keyword evidence="2" id="KW-0805">Transcription regulation</keyword>
<reference evidence="8" key="1">
    <citation type="submission" date="2016-10" db="EMBL/GenBank/DDBJ databases">
        <authorList>
            <person name="Varghese N."/>
            <person name="Submissions S."/>
        </authorList>
    </citation>
    <scope>NUCLEOTIDE SEQUENCE [LARGE SCALE GENOMIC DNA]</scope>
    <source>
        <strain evidence="8">DSM 18733</strain>
    </source>
</reference>
<dbReference type="NCBIfam" id="TIGR02985">
    <property type="entry name" value="Sig70_bacteroi1"/>
    <property type="match status" value="1"/>
</dbReference>
<dbReference type="Proteomes" id="UP000199421">
    <property type="component" value="Unassembled WGS sequence"/>
</dbReference>
<organism evidence="7 8">
    <name type="scientific">Olivibacter domesticus</name>
    <name type="common">Pseudosphingobacterium domesticum</name>
    <dbReference type="NCBI Taxonomy" id="407022"/>
    <lineage>
        <taxon>Bacteria</taxon>
        <taxon>Pseudomonadati</taxon>
        <taxon>Bacteroidota</taxon>
        <taxon>Sphingobacteriia</taxon>
        <taxon>Sphingobacteriales</taxon>
        <taxon>Sphingobacteriaceae</taxon>
        <taxon>Olivibacter</taxon>
    </lineage>
</organism>
<evidence type="ECO:0000313" key="7">
    <source>
        <dbReference type="EMBL" id="SEL82929.1"/>
    </source>
</evidence>
<dbReference type="Pfam" id="PF08281">
    <property type="entry name" value="Sigma70_r4_2"/>
    <property type="match status" value="1"/>
</dbReference>
<keyword evidence="4" id="KW-0804">Transcription</keyword>
<dbReference type="OrthoDB" id="656273at2"/>
<dbReference type="Gene3D" id="1.10.10.10">
    <property type="entry name" value="Winged helix-like DNA-binding domain superfamily/Winged helix DNA-binding domain"/>
    <property type="match status" value="1"/>
</dbReference>
<dbReference type="InterPro" id="IPR013325">
    <property type="entry name" value="RNA_pol_sigma_r2"/>
</dbReference>
<feature type="domain" description="RNA polymerase sigma-70 region 2" evidence="5">
    <location>
        <begin position="19"/>
        <end position="84"/>
    </location>
</feature>
<dbReference type="InterPro" id="IPR039425">
    <property type="entry name" value="RNA_pol_sigma-70-like"/>
</dbReference>
<proteinExistence type="inferred from homology"/>
<dbReference type="RefSeq" id="WP_093326640.1">
    <property type="nucleotide sequence ID" value="NZ_FOAF01000004.1"/>
</dbReference>
<dbReference type="AlphaFoldDB" id="A0A1H7TEI6"/>
<dbReference type="InterPro" id="IPR013249">
    <property type="entry name" value="RNA_pol_sigma70_r4_t2"/>
</dbReference>
<feature type="domain" description="RNA polymerase sigma factor 70 region 4 type 2" evidence="6">
    <location>
        <begin position="116"/>
        <end position="167"/>
    </location>
</feature>
<name>A0A1H7TEI6_OLID1</name>
<dbReference type="EMBL" id="FOAF01000004">
    <property type="protein sequence ID" value="SEL82929.1"/>
    <property type="molecule type" value="Genomic_DNA"/>
</dbReference>
<dbReference type="PANTHER" id="PTHR43133">
    <property type="entry name" value="RNA POLYMERASE ECF-TYPE SIGMA FACTO"/>
    <property type="match status" value="1"/>
</dbReference>
<dbReference type="PANTHER" id="PTHR43133:SF46">
    <property type="entry name" value="RNA POLYMERASE SIGMA-70 FACTOR ECF SUBFAMILY"/>
    <property type="match status" value="1"/>
</dbReference>
<dbReference type="GO" id="GO:0016987">
    <property type="term" value="F:sigma factor activity"/>
    <property type="evidence" value="ECO:0007669"/>
    <property type="project" value="UniProtKB-KW"/>
</dbReference>
<evidence type="ECO:0000256" key="1">
    <source>
        <dbReference type="ARBA" id="ARBA00010641"/>
    </source>
</evidence>
<evidence type="ECO:0000259" key="5">
    <source>
        <dbReference type="Pfam" id="PF04542"/>
    </source>
</evidence>
<gene>
    <name evidence="7" type="ORF">SAMN05661044_03481</name>
</gene>
<dbReference type="InterPro" id="IPR014284">
    <property type="entry name" value="RNA_pol_sigma-70_dom"/>
</dbReference>
<dbReference type="InterPro" id="IPR013324">
    <property type="entry name" value="RNA_pol_sigma_r3/r4-like"/>
</dbReference>
<evidence type="ECO:0000313" key="8">
    <source>
        <dbReference type="Proteomes" id="UP000199421"/>
    </source>
</evidence>
<dbReference type="InterPro" id="IPR036388">
    <property type="entry name" value="WH-like_DNA-bd_sf"/>
</dbReference>
<sequence>MISRRIHRDQSGLLSIEELFKRYYPRLFEFAYHLLENEEEAEDLVQDAFVIFWEQRAHIAMNDQVVKSYLYTTIKHDALNRIRHGKVIKNYQKNYPPVLVDEKQVIDELIHSEVLGELMEALEKLPKGCSMVCRLGYLEGLKNPQIAELMGLSIHTVKSQKQRALTLLKQRLKPELFSVLIAILFR</sequence>
<dbReference type="SUPFAM" id="SSF88659">
    <property type="entry name" value="Sigma3 and sigma4 domains of RNA polymerase sigma factors"/>
    <property type="match status" value="1"/>
</dbReference>
<dbReference type="GO" id="GO:0003677">
    <property type="term" value="F:DNA binding"/>
    <property type="evidence" value="ECO:0007669"/>
    <property type="project" value="InterPro"/>
</dbReference>
<dbReference type="STRING" id="407022.SAMN05661044_03481"/>
<dbReference type="Gene3D" id="1.10.1740.10">
    <property type="match status" value="1"/>
</dbReference>
<dbReference type="GO" id="GO:0006352">
    <property type="term" value="P:DNA-templated transcription initiation"/>
    <property type="evidence" value="ECO:0007669"/>
    <property type="project" value="InterPro"/>
</dbReference>
<dbReference type="NCBIfam" id="TIGR02937">
    <property type="entry name" value="sigma70-ECF"/>
    <property type="match status" value="1"/>
</dbReference>
<dbReference type="InterPro" id="IPR014327">
    <property type="entry name" value="RNA_pol_sigma70_bacteroid"/>
</dbReference>